<evidence type="ECO:0000313" key="3">
    <source>
        <dbReference type="Proteomes" id="UP001195660"/>
    </source>
</evidence>
<keyword evidence="1" id="KW-0472">Membrane</keyword>
<feature type="transmembrane region" description="Helical" evidence="1">
    <location>
        <begin position="12"/>
        <end position="36"/>
    </location>
</feature>
<keyword evidence="1" id="KW-1133">Transmembrane helix</keyword>
<protein>
    <submittedName>
        <fullName evidence="2">DUF3592 domain-containing protein</fullName>
    </submittedName>
</protein>
<comment type="caution">
    <text evidence="2">The sequence shown here is derived from an EMBL/GenBank/DDBJ whole genome shotgun (WGS) entry which is preliminary data.</text>
</comment>
<reference evidence="2 3" key="1">
    <citation type="submission" date="2019-11" db="EMBL/GenBank/DDBJ databases">
        <title>Novel Deefgea species.</title>
        <authorList>
            <person name="Han J.-H."/>
        </authorList>
    </citation>
    <scope>NUCLEOTIDE SEQUENCE [LARGE SCALE GENOMIC DNA]</scope>
    <source>
        <strain evidence="2 3">LMG 24817</strain>
    </source>
</reference>
<proteinExistence type="predicted"/>
<dbReference type="EMBL" id="WOFE01000002">
    <property type="protein sequence ID" value="MBM5571224.1"/>
    <property type="molecule type" value="Genomic_DNA"/>
</dbReference>
<keyword evidence="1" id="KW-0812">Transmembrane</keyword>
<evidence type="ECO:0000313" key="2">
    <source>
        <dbReference type="EMBL" id="MBM5571224.1"/>
    </source>
</evidence>
<feature type="transmembrane region" description="Helical" evidence="1">
    <location>
        <begin position="130"/>
        <end position="149"/>
    </location>
</feature>
<sequence length="158" mass="17849">MTTHHFASQIQCWGRAYLSVAVYLQIGLGLLLLGFAQQTGLERLALLWDGQRAAGQIVRYIEVEPVRFSESVWFKAMVVYEHNGQQIEFADWNSREYASGVPQEVVVLFDPQQPSQAMIRRGNVLDWMPWAPFAVLGVFLLIVGLLGLVRQSNTPKNS</sequence>
<gene>
    <name evidence="2" type="ORF">GM173_06475</name>
</gene>
<name>A0ABS2CAQ5_9NEIS</name>
<evidence type="ECO:0000256" key="1">
    <source>
        <dbReference type="SAM" id="Phobius"/>
    </source>
</evidence>
<keyword evidence="3" id="KW-1185">Reference proteome</keyword>
<dbReference type="Proteomes" id="UP001195660">
    <property type="component" value="Unassembled WGS sequence"/>
</dbReference>
<organism evidence="2 3">
    <name type="scientific">Deefgea chitinilytica</name>
    <dbReference type="NCBI Taxonomy" id="570276"/>
    <lineage>
        <taxon>Bacteria</taxon>
        <taxon>Pseudomonadati</taxon>
        <taxon>Pseudomonadota</taxon>
        <taxon>Betaproteobacteria</taxon>
        <taxon>Neisseriales</taxon>
        <taxon>Chitinibacteraceae</taxon>
        <taxon>Deefgea</taxon>
    </lineage>
</organism>
<accession>A0ABS2CAQ5</accession>
<dbReference type="RefSeq" id="WP_203570547.1">
    <property type="nucleotide sequence ID" value="NZ_WOFE01000002.1"/>
</dbReference>